<dbReference type="Proteomes" id="UP000663825">
    <property type="component" value="Unassembled WGS sequence"/>
</dbReference>
<dbReference type="InterPro" id="IPR027417">
    <property type="entry name" value="P-loop_NTPase"/>
</dbReference>
<accession>A0A818ACM4</accession>
<reference evidence="6" key="1">
    <citation type="submission" date="2021-02" db="EMBL/GenBank/DDBJ databases">
        <authorList>
            <person name="Nowell W R."/>
        </authorList>
    </citation>
    <scope>NUCLEOTIDE SEQUENCE</scope>
</reference>
<evidence type="ECO:0000256" key="2">
    <source>
        <dbReference type="PIRSR" id="PIRSR000705-1"/>
    </source>
</evidence>
<evidence type="ECO:0000256" key="1">
    <source>
        <dbReference type="ARBA" id="ARBA00007420"/>
    </source>
</evidence>
<dbReference type="GO" id="GO:0005524">
    <property type="term" value="F:ATP binding"/>
    <property type="evidence" value="ECO:0007669"/>
    <property type="project" value="UniProtKB-KW"/>
</dbReference>
<proteinExistence type="inferred from homology"/>
<dbReference type="SUPFAM" id="SSF52540">
    <property type="entry name" value="P-loop containing nucleoside triphosphate hydrolases"/>
    <property type="match status" value="1"/>
</dbReference>
<dbReference type="InterPro" id="IPR002624">
    <property type="entry name" value="DCK/DGK"/>
</dbReference>
<dbReference type="GO" id="GO:0019136">
    <property type="term" value="F:deoxynucleoside kinase activity"/>
    <property type="evidence" value="ECO:0007669"/>
    <property type="project" value="InterPro"/>
</dbReference>
<dbReference type="OrthoDB" id="567086at2759"/>
<protein>
    <recommendedName>
        <fullName evidence="4">Deoxynucleoside kinase domain-containing protein</fullName>
    </recommendedName>
</protein>
<dbReference type="Pfam" id="PF01712">
    <property type="entry name" value="dNK"/>
    <property type="match status" value="1"/>
</dbReference>
<feature type="binding site" evidence="3">
    <location>
        <begin position="154"/>
        <end position="158"/>
    </location>
    <ligand>
        <name>ATP</name>
        <dbReference type="ChEBI" id="CHEBI:30616"/>
    </ligand>
</feature>
<dbReference type="InterPro" id="IPR050566">
    <property type="entry name" value="Deoxyribonucleoside_kinase"/>
</dbReference>
<evidence type="ECO:0000313" key="5">
    <source>
        <dbReference type="EMBL" id="CAF3296614.1"/>
    </source>
</evidence>
<dbReference type="PANTHER" id="PTHR10513">
    <property type="entry name" value="DEOXYNUCLEOSIDE KINASE"/>
    <property type="match status" value="1"/>
</dbReference>
<dbReference type="GO" id="GO:0005739">
    <property type="term" value="C:mitochondrion"/>
    <property type="evidence" value="ECO:0007669"/>
    <property type="project" value="TreeGrafter"/>
</dbReference>
<dbReference type="PIRSF" id="PIRSF000705">
    <property type="entry name" value="DNK"/>
    <property type="match status" value="1"/>
</dbReference>
<dbReference type="PANTHER" id="PTHR10513:SF24">
    <property type="entry name" value="THYMIDINE KINASE 2, MITOCHONDRIAL"/>
    <property type="match status" value="1"/>
</dbReference>
<evidence type="ECO:0000313" key="7">
    <source>
        <dbReference type="Proteomes" id="UP000663865"/>
    </source>
</evidence>
<comment type="caution">
    <text evidence="6">The sequence shown here is derived from an EMBL/GenBank/DDBJ whole genome shotgun (WGS) entry which is preliminary data.</text>
</comment>
<dbReference type="EMBL" id="CAJNXB010003102">
    <property type="protein sequence ID" value="CAF3296614.1"/>
    <property type="molecule type" value="Genomic_DNA"/>
</dbReference>
<feature type="binding site" evidence="3">
    <location>
        <begin position="14"/>
        <end position="22"/>
    </location>
    <ligand>
        <name>ATP</name>
        <dbReference type="ChEBI" id="CHEBI:30616"/>
    </ligand>
</feature>
<comment type="similarity">
    <text evidence="1">Belongs to the DCK/DGK family.</text>
</comment>
<evidence type="ECO:0000256" key="3">
    <source>
        <dbReference type="PIRSR" id="PIRSR000705-3"/>
    </source>
</evidence>
<keyword evidence="3" id="KW-0067">ATP-binding</keyword>
<feature type="active site" description="Proton acceptor" evidence="2">
    <location>
        <position position="94"/>
    </location>
</feature>
<dbReference type="Gene3D" id="3.40.50.300">
    <property type="entry name" value="P-loop containing nucleotide triphosphate hydrolases"/>
    <property type="match status" value="1"/>
</dbReference>
<evidence type="ECO:0000259" key="4">
    <source>
        <dbReference type="Pfam" id="PF01712"/>
    </source>
</evidence>
<feature type="domain" description="Deoxynucleoside kinase" evidence="4">
    <location>
        <begin position="10"/>
        <end position="212"/>
    </location>
</feature>
<dbReference type="AlphaFoldDB" id="A0A818ACM4"/>
<dbReference type="EMBL" id="CAJNYV010001080">
    <property type="protein sequence ID" value="CAF3403387.1"/>
    <property type="molecule type" value="Genomic_DNA"/>
</dbReference>
<keyword evidence="3" id="KW-0547">Nucleotide-binding</keyword>
<organism evidence="6 7">
    <name type="scientific">Rotaria socialis</name>
    <dbReference type="NCBI Taxonomy" id="392032"/>
    <lineage>
        <taxon>Eukaryota</taxon>
        <taxon>Metazoa</taxon>
        <taxon>Spiralia</taxon>
        <taxon>Gnathifera</taxon>
        <taxon>Rotifera</taxon>
        <taxon>Eurotatoria</taxon>
        <taxon>Bdelloidea</taxon>
        <taxon>Philodinida</taxon>
        <taxon>Philodinidae</taxon>
        <taxon>Rotaria</taxon>
    </lineage>
</organism>
<dbReference type="Proteomes" id="UP000663865">
    <property type="component" value="Unassembled WGS sequence"/>
</dbReference>
<gene>
    <name evidence="6" type="ORF">KIK155_LOCUS8339</name>
    <name evidence="5" type="ORF">TIS948_LOCUS17973</name>
</gene>
<evidence type="ECO:0000313" key="6">
    <source>
        <dbReference type="EMBL" id="CAF3403387.1"/>
    </source>
</evidence>
<dbReference type="InterPro" id="IPR031314">
    <property type="entry name" value="DNK_dom"/>
</dbReference>
<name>A0A818ACM4_9BILA</name>
<sequence length="237" mass="27959">MHSLNMIKTILIEGNIGAGKSTIMSHIASIYPSNLIQVHREPVENWMSIKGFDLLKALYTESSRWTFAFEMTALLSRIKNNLNAVQHHNIHIYERSILSCFHVFIRHDLQQNYLNEAEYKVLQDHFEYSRQKTLDLSQTIIFYLDLSPKECFERIVKRSRQSELSIDLKRLEQLKYHYDEFIQNFNLCPVKIIDASQPIEKLHEHVNTLLDQLIKQNQINDMRNRQPTSIITKLDSS</sequence>